<dbReference type="Proteomes" id="UP000651057">
    <property type="component" value="Unassembled WGS sequence"/>
</dbReference>
<dbReference type="AlphaFoldDB" id="A0A937A735"/>
<proteinExistence type="predicted"/>
<gene>
    <name evidence="1" type="ORF">JJQ60_21285</name>
</gene>
<evidence type="ECO:0000313" key="2">
    <source>
        <dbReference type="Proteomes" id="UP000651057"/>
    </source>
</evidence>
<sequence length="165" mass="19360">MKHLIIVFISVLIISCEDNDTPVPTYQYILDDKKSELVSEYIGYDESTRTLTNRLTFNFVRNTEVYNGDLVIAIIPKNFREREEYSVQILDENNEEINTGFNVLYPINSENNYSFTYILKLNEDFNYNVTDLGYPDVSVEVSAVNSDVLWHNRRSYPTFLKLTRE</sequence>
<dbReference type="EMBL" id="JAERQJ010000017">
    <property type="protein sequence ID" value="MBL0686075.1"/>
    <property type="molecule type" value="Genomic_DNA"/>
</dbReference>
<comment type="caution">
    <text evidence="1">The sequence shown here is derived from an EMBL/GenBank/DDBJ whole genome shotgun (WGS) entry which is preliminary data.</text>
</comment>
<keyword evidence="2" id="KW-1185">Reference proteome</keyword>
<protein>
    <submittedName>
        <fullName evidence="1">Uncharacterized protein</fullName>
    </submittedName>
</protein>
<dbReference type="RefSeq" id="WP_201924619.1">
    <property type="nucleotide sequence ID" value="NZ_BAABAX010000013.1"/>
</dbReference>
<dbReference type="PROSITE" id="PS51257">
    <property type="entry name" value="PROKAR_LIPOPROTEIN"/>
    <property type="match status" value="1"/>
</dbReference>
<reference evidence="1" key="1">
    <citation type="submission" date="2021-01" db="EMBL/GenBank/DDBJ databases">
        <authorList>
            <person name="Zhong Y.L."/>
        </authorList>
    </citation>
    <scope>NUCLEOTIDE SEQUENCE</scope>
    <source>
        <strain evidence="1">KCTC 23302</strain>
    </source>
</reference>
<accession>A0A937A735</accession>
<evidence type="ECO:0000313" key="1">
    <source>
        <dbReference type="EMBL" id="MBL0686075.1"/>
    </source>
</evidence>
<organism evidence="1 2">
    <name type="scientific">Aquimarina mytili</name>
    <dbReference type="NCBI Taxonomy" id="874423"/>
    <lineage>
        <taxon>Bacteria</taxon>
        <taxon>Pseudomonadati</taxon>
        <taxon>Bacteroidota</taxon>
        <taxon>Flavobacteriia</taxon>
        <taxon>Flavobacteriales</taxon>
        <taxon>Flavobacteriaceae</taxon>
        <taxon>Aquimarina</taxon>
    </lineage>
</organism>
<name>A0A937A735_9FLAO</name>